<proteinExistence type="predicted"/>
<dbReference type="Proteomes" id="UP000290289">
    <property type="component" value="Chromosome 8"/>
</dbReference>
<keyword evidence="5" id="KW-1185">Reference proteome</keyword>
<feature type="repeat" description="PPR" evidence="2">
    <location>
        <begin position="247"/>
        <end position="281"/>
    </location>
</feature>
<dbReference type="PANTHER" id="PTHR46862:SF3">
    <property type="entry name" value="OS07G0661900 PROTEIN"/>
    <property type="match status" value="1"/>
</dbReference>
<feature type="domain" description="PROP1-like PPR" evidence="3">
    <location>
        <begin position="270"/>
        <end position="399"/>
    </location>
</feature>
<reference evidence="4 5" key="1">
    <citation type="submission" date="2018-10" db="EMBL/GenBank/DDBJ databases">
        <title>A high-quality apple genome assembly.</title>
        <authorList>
            <person name="Hu J."/>
        </authorList>
    </citation>
    <scope>NUCLEOTIDE SEQUENCE [LARGE SCALE GENOMIC DNA]</scope>
    <source>
        <strain evidence="5">cv. HFTH1</strain>
        <tissue evidence="4">Young leaf</tissue>
    </source>
</reference>
<evidence type="ECO:0000313" key="5">
    <source>
        <dbReference type="Proteomes" id="UP000290289"/>
    </source>
</evidence>
<evidence type="ECO:0000259" key="3">
    <source>
        <dbReference type="Pfam" id="PF17177"/>
    </source>
</evidence>
<evidence type="ECO:0000256" key="1">
    <source>
        <dbReference type="ARBA" id="ARBA00022737"/>
    </source>
</evidence>
<dbReference type="PROSITE" id="PS51375">
    <property type="entry name" value="PPR"/>
    <property type="match status" value="5"/>
</dbReference>
<protein>
    <recommendedName>
        <fullName evidence="3">PROP1-like PPR domain-containing protein</fullName>
    </recommendedName>
</protein>
<dbReference type="InterPro" id="IPR011990">
    <property type="entry name" value="TPR-like_helical_dom_sf"/>
</dbReference>
<dbReference type="EMBL" id="RDQH01000334">
    <property type="protein sequence ID" value="RXH91178.1"/>
    <property type="molecule type" value="Genomic_DNA"/>
</dbReference>
<dbReference type="PANTHER" id="PTHR46862">
    <property type="entry name" value="OS07G0661900 PROTEIN"/>
    <property type="match status" value="1"/>
</dbReference>
<dbReference type="AlphaFoldDB" id="A0A498J699"/>
<feature type="repeat" description="PPR" evidence="2">
    <location>
        <begin position="177"/>
        <end position="211"/>
    </location>
</feature>
<keyword evidence="1" id="KW-0677">Repeat</keyword>
<dbReference type="InterPro" id="IPR002885">
    <property type="entry name" value="PPR_rpt"/>
</dbReference>
<dbReference type="STRING" id="3750.A0A498J699"/>
<evidence type="ECO:0000256" key="2">
    <source>
        <dbReference type="PROSITE-ProRule" id="PRU00708"/>
    </source>
</evidence>
<dbReference type="SMR" id="A0A498J699"/>
<dbReference type="Pfam" id="PF17177">
    <property type="entry name" value="PPR_long"/>
    <property type="match status" value="1"/>
</dbReference>
<dbReference type="Gene3D" id="1.25.40.10">
    <property type="entry name" value="Tetratricopeptide repeat domain"/>
    <property type="match status" value="2"/>
</dbReference>
<accession>A0A498J699</accession>
<feature type="repeat" description="PPR" evidence="2">
    <location>
        <begin position="282"/>
        <end position="316"/>
    </location>
</feature>
<evidence type="ECO:0000313" key="4">
    <source>
        <dbReference type="EMBL" id="RXH91178.1"/>
    </source>
</evidence>
<feature type="repeat" description="PPR" evidence="2">
    <location>
        <begin position="317"/>
        <end position="351"/>
    </location>
</feature>
<dbReference type="Pfam" id="PF13041">
    <property type="entry name" value="PPR_2"/>
    <property type="match status" value="1"/>
</dbReference>
<name>A0A498J699_MALDO</name>
<sequence length="426" mass="47474">MAAGQVFFTGAHASNVFCYPYPHQANPMTNESKKTHCHRFTGNSLWAIPMSLVTHNRRFQRPLAAASVEETAKTEIKEGKSRIRLDVVSPEITEAQKEAIEQLPQNMSKRCKALMRQLICFSPEKGSLCELLADWGRIMKPCRADWLAVLKELRVKDHPIYLQVAEIALLEESFEANIRDYTKIIHGYGKQNRVEDAVKTLSNMKTRGFICDQVTLTAMIDMYSKAGNLKLAEETFEELRLLGQPLDKRSYGSMIMAYIRAGKPDQGESLLTEMDVREVYAGSEVYKALLRAYSMVGDTEGAQRVFNAVQLAGISPDAKLCGLLINAYGVSGESQKARVAFENMRTAGLKPTDKCIALVLAAYEKENKLQKALKFLIALERDGIMVGKEAAETLAGWFRKLGVVEEVDMVLREFAATEANSSIPAS</sequence>
<organism evidence="4 5">
    <name type="scientific">Malus domestica</name>
    <name type="common">Apple</name>
    <name type="synonym">Pyrus malus</name>
    <dbReference type="NCBI Taxonomy" id="3750"/>
    <lineage>
        <taxon>Eukaryota</taxon>
        <taxon>Viridiplantae</taxon>
        <taxon>Streptophyta</taxon>
        <taxon>Embryophyta</taxon>
        <taxon>Tracheophyta</taxon>
        <taxon>Spermatophyta</taxon>
        <taxon>Magnoliopsida</taxon>
        <taxon>eudicotyledons</taxon>
        <taxon>Gunneridae</taxon>
        <taxon>Pentapetalae</taxon>
        <taxon>rosids</taxon>
        <taxon>fabids</taxon>
        <taxon>Rosales</taxon>
        <taxon>Rosaceae</taxon>
        <taxon>Amygdaloideae</taxon>
        <taxon>Maleae</taxon>
        <taxon>Malus</taxon>
    </lineage>
</organism>
<gene>
    <name evidence="4" type="ORF">DVH24_020201</name>
</gene>
<dbReference type="InterPro" id="IPR033443">
    <property type="entry name" value="PROP1-like_PPR_dom"/>
</dbReference>
<comment type="caution">
    <text evidence="4">The sequence shown here is derived from an EMBL/GenBank/DDBJ whole genome shotgun (WGS) entry which is preliminary data.</text>
</comment>
<dbReference type="NCBIfam" id="TIGR00756">
    <property type="entry name" value="PPR"/>
    <property type="match status" value="3"/>
</dbReference>
<feature type="repeat" description="PPR" evidence="2">
    <location>
        <begin position="212"/>
        <end position="246"/>
    </location>
</feature>